<protein>
    <submittedName>
        <fullName evidence="2">Glycosyltransferase</fullName>
    </submittedName>
</protein>
<evidence type="ECO:0000313" key="5">
    <source>
        <dbReference type="Proteomes" id="UP000663940"/>
    </source>
</evidence>
<gene>
    <name evidence="2" type="ORF">DIU31_021660</name>
    <name evidence="3" type="ORF">J3L21_05815</name>
</gene>
<dbReference type="SUPFAM" id="SSF53448">
    <property type="entry name" value="Nucleotide-diphospho-sugar transferases"/>
    <property type="match status" value="1"/>
</dbReference>
<proteinExistence type="predicted"/>
<evidence type="ECO:0000313" key="4">
    <source>
        <dbReference type="Proteomes" id="UP000250557"/>
    </source>
</evidence>
<reference evidence="3 5" key="2">
    <citation type="submission" date="2021-03" db="EMBL/GenBank/DDBJ databases">
        <title>Mucilaginibacter strains isolated from gold and copper mining confer multi heavy-metal resistance.</title>
        <authorList>
            <person name="Li Y."/>
        </authorList>
    </citation>
    <scope>NUCLEOTIDE SEQUENCE [LARGE SCALE GENOMIC DNA]</scope>
    <source>
        <strain evidence="3 5">P2-4</strain>
    </source>
</reference>
<reference evidence="2 4" key="1">
    <citation type="submission" date="2019-08" db="EMBL/GenBank/DDBJ databases">
        <title>Comparative genome analysis confer to the adaptation heavy metal polluted environment.</title>
        <authorList>
            <person name="Li Y."/>
        </authorList>
    </citation>
    <scope>NUCLEOTIDE SEQUENCE [LARGE SCALE GENOMIC DNA]</scope>
    <source>
        <strain evidence="2 4">P2</strain>
    </source>
</reference>
<dbReference type="Pfam" id="PF13578">
    <property type="entry name" value="Methyltransf_24"/>
    <property type="match status" value="1"/>
</dbReference>
<dbReference type="EMBL" id="CP043451">
    <property type="protein sequence ID" value="QEM05988.1"/>
    <property type="molecule type" value="Genomic_DNA"/>
</dbReference>
<keyword evidence="5" id="KW-1185">Reference proteome</keyword>
<evidence type="ECO:0000313" key="2">
    <source>
        <dbReference type="EMBL" id="QEM05988.1"/>
    </source>
</evidence>
<dbReference type="PANTHER" id="PTHR43685">
    <property type="entry name" value="GLYCOSYLTRANSFERASE"/>
    <property type="match status" value="1"/>
</dbReference>
<evidence type="ECO:0000313" key="3">
    <source>
        <dbReference type="EMBL" id="QTE51488.1"/>
    </source>
</evidence>
<dbReference type="Proteomes" id="UP000663940">
    <property type="component" value="Chromosome"/>
</dbReference>
<sequence length="427" mass="49038">MKTKISCLMICFNNQQTINQSIDSILNQHFKDFELLIIDNASADDTPQKLKSIDDERVKIIYNEETRNISDLINKWLLDNKSKYVCFSEPDMTYTKDRLLRQFEYMESAPRVGASGTQLIFQNVAQASFDFLWKSNFKKYTKVVLLHHNPFSFSTMIFRRSSLMKYGLLFDSTFKNLSFYNFIDEASQCFSISLLEGGSASPVLGRKKLGESVPSGDLNDLKRKQIGRILEKYTIREWEAYLKLYGGSVMADHELNIACDFINNIICANQKHRVYPRSALYKFFRSQLISAAARQFNSLNGITRSQLINLLIQKFSYTSYLEIGTSNPTQNFDLVQCPNKTAVDPEPLREDIIGLTSDAFFENLPAEKKFDLIFIDGLHHADQVTRDIDNAITHLAKNGSIVCHDMLPETEEMQMVPRISARWMGDC</sequence>
<dbReference type="PANTHER" id="PTHR43685:SF11">
    <property type="entry name" value="GLYCOSYLTRANSFERASE TAGX-RELATED"/>
    <property type="match status" value="1"/>
</dbReference>
<dbReference type="Pfam" id="PF00535">
    <property type="entry name" value="Glycos_transf_2"/>
    <property type="match status" value="1"/>
</dbReference>
<dbReference type="InterPro" id="IPR029044">
    <property type="entry name" value="Nucleotide-diphossugar_trans"/>
</dbReference>
<dbReference type="Gene3D" id="3.90.550.10">
    <property type="entry name" value="Spore Coat Polysaccharide Biosynthesis Protein SpsA, Chain A"/>
    <property type="match status" value="1"/>
</dbReference>
<accession>A0AAE6MJS9</accession>
<dbReference type="CDD" id="cd00761">
    <property type="entry name" value="Glyco_tranf_GTA_type"/>
    <property type="match status" value="1"/>
</dbReference>
<dbReference type="AlphaFoldDB" id="A0AAE6MJS9"/>
<dbReference type="Gene3D" id="3.40.50.150">
    <property type="entry name" value="Vaccinia Virus protein VP39"/>
    <property type="match status" value="1"/>
</dbReference>
<feature type="domain" description="Glycosyltransferase 2-like" evidence="1">
    <location>
        <begin position="6"/>
        <end position="166"/>
    </location>
</feature>
<dbReference type="RefSeq" id="WP_112683099.1">
    <property type="nucleotide sequence ID" value="NZ_CP043451.1"/>
</dbReference>
<dbReference type="InterPro" id="IPR050834">
    <property type="entry name" value="Glycosyltransf_2"/>
</dbReference>
<evidence type="ECO:0000259" key="1">
    <source>
        <dbReference type="Pfam" id="PF00535"/>
    </source>
</evidence>
<dbReference type="Proteomes" id="UP000250557">
    <property type="component" value="Chromosome"/>
</dbReference>
<name>A0AAE6MJS9_9SPHI</name>
<dbReference type="InterPro" id="IPR029063">
    <property type="entry name" value="SAM-dependent_MTases_sf"/>
</dbReference>
<dbReference type="EMBL" id="CP071880">
    <property type="protein sequence ID" value="QTE51488.1"/>
    <property type="molecule type" value="Genomic_DNA"/>
</dbReference>
<dbReference type="InterPro" id="IPR001173">
    <property type="entry name" value="Glyco_trans_2-like"/>
</dbReference>
<organism evidence="2 4">
    <name type="scientific">Mucilaginibacter rubeus</name>
    <dbReference type="NCBI Taxonomy" id="2027860"/>
    <lineage>
        <taxon>Bacteria</taxon>
        <taxon>Pseudomonadati</taxon>
        <taxon>Bacteroidota</taxon>
        <taxon>Sphingobacteriia</taxon>
        <taxon>Sphingobacteriales</taxon>
        <taxon>Sphingobacteriaceae</taxon>
        <taxon>Mucilaginibacter</taxon>
    </lineage>
</organism>
<dbReference type="SUPFAM" id="SSF53335">
    <property type="entry name" value="S-adenosyl-L-methionine-dependent methyltransferases"/>
    <property type="match status" value="1"/>
</dbReference>